<keyword evidence="1" id="KW-0812">Transmembrane</keyword>
<keyword evidence="4" id="KW-1185">Reference proteome</keyword>
<dbReference type="Pfam" id="PF21895">
    <property type="entry name" value="MTHFR_C"/>
    <property type="match status" value="1"/>
</dbReference>
<evidence type="ECO:0000256" key="1">
    <source>
        <dbReference type="SAM" id="Phobius"/>
    </source>
</evidence>
<reference evidence="3" key="1">
    <citation type="journal article" date="2019" name="Environ. Microbiol.">
        <title>Fungal ecological strategies reflected in gene transcription - a case study of two litter decomposers.</title>
        <authorList>
            <person name="Barbi F."/>
            <person name="Kohler A."/>
            <person name="Barry K."/>
            <person name="Baskaran P."/>
            <person name="Daum C."/>
            <person name="Fauchery L."/>
            <person name="Ihrmark K."/>
            <person name="Kuo A."/>
            <person name="LaButti K."/>
            <person name="Lipzen A."/>
            <person name="Morin E."/>
            <person name="Grigoriev I.V."/>
            <person name="Henrissat B."/>
            <person name="Lindahl B."/>
            <person name="Martin F."/>
        </authorList>
    </citation>
    <scope>NUCLEOTIDE SEQUENCE</scope>
    <source>
        <strain evidence="3">JB14</strain>
    </source>
</reference>
<dbReference type="GO" id="GO:0004489">
    <property type="term" value="F:methylenetetrahydrofolate reductase [NAD(P)H] activity"/>
    <property type="evidence" value="ECO:0007669"/>
    <property type="project" value="TreeGrafter"/>
</dbReference>
<sequence>MSAYLDGFLFALDHHRASRLSSSALVHLAITSFIYSISGYLSSVLRRRYTLVLSGFSSYFSLSNSAQLQTQQIYIPNELVGRIISEGGSKINEWGPRNGYVYQKAYLEFFVNPALLTLLLSHIERDSNITYYVINKRGDLRTNTHSDGPNAVTWGVFPKSGIRPTYHCRGGQLHGQWARIYDADSPSAKIISELMDTCYLPFFQAEEEYAASQANAPNGHYHCFLDFPMADSALERGCDVCDSADADKSSALNI</sequence>
<protein>
    <recommendedName>
        <fullName evidence="2">MTHFR SAM-binding regulatory domain-containing protein</fullName>
    </recommendedName>
</protein>
<dbReference type="GO" id="GO:0035999">
    <property type="term" value="P:tetrahydrofolate interconversion"/>
    <property type="evidence" value="ECO:0007669"/>
    <property type="project" value="TreeGrafter"/>
</dbReference>
<organism evidence="3 4">
    <name type="scientific">Gymnopus androsaceus JB14</name>
    <dbReference type="NCBI Taxonomy" id="1447944"/>
    <lineage>
        <taxon>Eukaryota</taxon>
        <taxon>Fungi</taxon>
        <taxon>Dikarya</taxon>
        <taxon>Basidiomycota</taxon>
        <taxon>Agaricomycotina</taxon>
        <taxon>Agaricomycetes</taxon>
        <taxon>Agaricomycetidae</taxon>
        <taxon>Agaricales</taxon>
        <taxon>Marasmiineae</taxon>
        <taxon>Omphalotaceae</taxon>
        <taxon>Gymnopus</taxon>
    </lineage>
</organism>
<keyword evidence="1" id="KW-0472">Membrane</keyword>
<evidence type="ECO:0000259" key="2">
    <source>
        <dbReference type="Pfam" id="PF21895"/>
    </source>
</evidence>
<gene>
    <name evidence="3" type="ORF">BT96DRAFT_1002529</name>
</gene>
<dbReference type="GO" id="GO:0009086">
    <property type="term" value="P:methionine biosynthetic process"/>
    <property type="evidence" value="ECO:0007669"/>
    <property type="project" value="TreeGrafter"/>
</dbReference>
<dbReference type="AlphaFoldDB" id="A0A6A4GYS2"/>
<dbReference type="Proteomes" id="UP000799118">
    <property type="component" value="Unassembled WGS sequence"/>
</dbReference>
<evidence type="ECO:0000313" key="3">
    <source>
        <dbReference type="EMBL" id="KAE9390147.1"/>
    </source>
</evidence>
<dbReference type="PANTHER" id="PTHR45754:SF3">
    <property type="entry name" value="METHYLENETETRAHYDROFOLATE REDUCTASE (NADPH)"/>
    <property type="match status" value="1"/>
</dbReference>
<feature type="domain" description="MTHFR SAM-binding regulatory" evidence="2">
    <location>
        <begin position="90"/>
        <end position="200"/>
    </location>
</feature>
<name>A0A6A4GYS2_9AGAR</name>
<dbReference type="EMBL" id="ML769668">
    <property type="protein sequence ID" value="KAE9390147.1"/>
    <property type="molecule type" value="Genomic_DNA"/>
</dbReference>
<proteinExistence type="predicted"/>
<dbReference type="OrthoDB" id="16284at2759"/>
<dbReference type="PANTHER" id="PTHR45754">
    <property type="entry name" value="METHYLENETETRAHYDROFOLATE REDUCTASE"/>
    <property type="match status" value="1"/>
</dbReference>
<dbReference type="InterPro" id="IPR053806">
    <property type="entry name" value="MTHFR_C"/>
</dbReference>
<accession>A0A6A4GYS2</accession>
<feature type="transmembrane region" description="Helical" evidence="1">
    <location>
        <begin position="20"/>
        <end position="41"/>
    </location>
</feature>
<dbReference type="GO" id="GO:0005829">
    <property type="term" value="C:cytosol"/>
    <property type="evidence" value="ECO:0007669"/>
    <property type="project" value="TreeGrafter"/>
</dbReference>
<keyword evidence="1" id="KW-1133">Transmembrane helix</keyword>
<dbReference type="GO" id="GO:0071949">
    <property type="term" value="F:FAD binding"/>
    <property type="evidence" value="ECO:0007669"/>
    <property type="project" value="TreeGrafter"/>
</dbReference>
<evidence type="ECO:0000313" key="4">
    <source>
        <dbReference type="Proteomes" id="UP000799118"/>
    </source>
</evidence>